<gene>
    <name evidence="1" type="ORF">AVEN_26581_1</name>
</gene>
<accession>A0A4Y2V5Y8</accession>
<dbReference type="Proteomes" id="UP000499080">
    <property type="component" value="Unassembled WGS sequence"/>
</dbReference>
<name>A0A4Y2V5Y8_ARAVE</name>
<proteinExistence type="predicted"/>
<dbReference type="EMBL" id="BGPR01043368">
    <property type="protein sequence ID" value="GBO19961.1"/>
    <property type="molecule type" value="Genomic_DNA"/>
</dbReference>
<evidence type="ECO:0000313" key="1">
    <source>
        <dbReference type="EMBL" id="GBO19961.1"/>
    </source>
</evidence>
<reference evidence="1 2" key="1">
    <citation type="journal article" date="2019" name="Sci. Rep.">
        <title>Orb-weaving spider Araneus ventricosus genome elucidates the spidroin gene catalogue.</title>
        <authorList>
            <person name="Kono N."/>
            <person name="Nakamura H."/>
            <person name="Ohtoshi R."/>
            <person name="Moran D.A.P."/>
            <person name="Shinohara A."/>
            <person name="Yoshida Y."/>
            <person name="Fujiwara M."/>
            <person name="Mori M."/>
            <person name="Tomita M."/>
            <person name="Arakawa K."/>
        </authorList>
    </citation>
    <scope>NUCLEOTIDE SEQUENCE [LARGE SCALE GENOMIC DNA]</scope>
</reference>
<dbReference type="AlphaFoldDB" id="A0A4Y2V5Y8"/>
<organism evidence="1 2">
    <name type="scientific">Araneus ventricosus</name>
    <name type="common">Orbweaver spider</name>
    <name type="synonym">Epeira ventricosa</name>
    <dbReference type="NCBI Taxonomy" id="182803"/>
    <lineage>
        <taxon>Eukaryota</taxon>
        <taxon>Metazoa</taxon>
        <taxon>Ecdysozoa</taxon>
        <taxon>Arthropoda</taxon>
        <taxon>Chelicerata</taxon>
        <taxon>Arachnida</taxon>
        <taxon>Araneae</taxon>
        <taxon>Araneomorphae</taxon>
        <taxon>Entelegynae</taxon>
        <taxon>Araneoidea</taxon>
        <taxon>Araneidae</taxon>
        <taxon>Araneus</taxon>
    </lineage>
</organism>
<comment type="caution">
    <text evidence="1">The sequence shown here is derived from an EMBL/GenBank/DDBJ whole genome shotgun (WGS) entry which is preliminary data.</text>
</comment>
<keyword evidence="2" id="KW-1185">Reference proteome</keyword>
<evidence type="ECO:0000313" key="2">
    <source>
        <dbReference type="Proteomes" id="UP000499080"/>
    </source>
</evidence>
<sequence length="99" mass="11814">MYVSREANTYKSQMLQHPIEDDPDCRVEFYEVNVSVNGEVNEQNVKYWMNNNLHWMWECNCQGVKRTHGMGRNFGCQDCWLQRPSFCVDVEGRCVRYIP</sequence>
<protein>
    <submittedName>
        <fullName evidence="1">Uncharacterized protein</fullName>
    </submittedName>
</protein>